<evidence type="ECO:0000313" key="2">
    <source>
        <dbReference type="EMBL" id="WRY34405.1"/>
    </source>
</evidence>
<keyword evidence="3" id="KW-1185">Reference proteome</keyword>
<evidence type="ECO:0000256" key="1">
    <source>
        <dbReference type="SAM" id="Phobius"/>
    </source>
</evidence>
<sequence length="339" mass="36451">MVSLPKYDRLEATGRWMQTSDAPAQEVVVSFGRASIVLSDIKDSRFIAHWSLPAVVRLNPGKRPALYAPTEDTEERLEIDDDTLVEAIERVHHVIASRMPHPGRLRGILYVTLAVAVVGAAVFWLPSALISHAAGVAPAPTRHEIGQHILRDLVRKTGAPCGGEAGNDALRRLSARIPGVSGIAVLPKGINGVRWLPGGIVVMGQDMLNNYDTPEVAVGSVLAAKVYAQEHDPLRSLLDWAGIRAAFRLLTTGALDKDDLTGYDGVILEQSQPLPQIPPLLKEFESVGVSSTPYAYAVDPSGEKVLPLIEADPFKGAPAPAPLLEDGQWVALQDICTTE</sequence>
<feature type="transmembrane region" description="Helical" evidence="1">
    <location>
        <begin position="107"/>
        <end position="125"/>
    </location>
</feature>
<evidence type="ECO:0008006" key="4">
    <source>
        <dbReference type="Google" id="ProtNLM"/>
    </source>
</evidence>
<organism evidence="2 3">
    <name type="scientific">Thioclava litoralis</name>
    <dbReference type="NCBI Taxonomy" id="3076557"/>
    <lineage>
        <taxon>Bacteria</taxon>
        <taxon>Pseudomonadati</taxon>
        <taxon>Pseudomonadota</taxon>
        <taxon>Alphaproteobacteria</taxon>
        <taxon>Rhodobacterales</taxon>
        <taxon>Paracoccaceae</taxon>
        <taxon>Thioclava</taxon>
    </lineage>
</organism>
<dbReference type="RefSeq" id="WP_339108153.1">
    <property type="nucleotide sequence ID" value="NZ_CP135443.1"/>
</dbReference>
<keyword evidence="1" id="KW-0472">Membrane</keyword>
<evidence type="ECO:0000313" key="3">
    <source>
        <dbReference type="Proteomes" id="UP001623290"/>
    </source>
</evidence>
<proteinExistence type="predicted"/>
<keyword evidence="1" id="KW-0812">Transmembrane</keyword>
<reference evidence="2 3" key="1">
    <citation type="submission" date="2023-09" db="EMBL/GenBank/DDBJ databases">
        <title>Thioclava shenzhenensis sp. nov., a multidrug resistant bacteria-antagonizing species isolated from coastal seawater.</title>
        <authorList>
            <person name="Long M."/>
        </authorList>
    </citation>
    <scope>NUCLEOTIDE SEQUENCE [LARGE SCALE GENOMIC DNA]</scope>
    <source>
        <strain evidence="2 3">FTW29</strain>
    </source>
</reference>
<dbReference type="EMBL" id="CP135443">
    <property type="protein sequence ID" value="WRY34405.1"/>
    <property type="molecule type" value="Genomic_DNA"/>
</dbReference>
<protein>
    <recommendedName>
        <fullName evidence="4">Type VII secretion protein EccB</fullName>
    </recommendedName>
</protein>
<keyword evidence="1" id="KW-1133">Transmembrane helix</keyword>
<gene>
    <name evidence="2" type="ORF">RPE78_03710</name>
</gene>
<name>A0ABZ1E154_9RHOB</name>
<accession>A0ABZ1E154</accession>
<dbReference type="Proteomes" id="UP001623290">
    <property type="component" value="Chromosome"/>
</dbReference>